<dbReference type="PANTHER" id="PTHR14305:SF0">
    <property type="entry name" value="E3 UBIQUITIN-PROTEIN LIGASE CCNB1IP1"/>
    <property type="match status" value="1"/>
</dbReference>
<dbReference type="EMBL" id="JARBDR010000919">
    <property type="protein sequence ID" value="KAJ8301043.1"/>
    <property type="molecule type" value="Genomic_DNA"/>
</dbReference>
<organism evidence="1 2">
    <name type="scientific">Tegillarca granosa</name>
    <name type="common">Malaysian cockle</name>
    <name type="synonym">Anadara granosa</name>
    <dbReference type="NCBI Taxonomy" id="220873"/>
    <lineage>
        <taxon>Eukaryota</taxon>
        <taxon>Metazoa</taxon>
        <taxon>Spiralia</taxon>
        <taxon>Lophotrochozoa</taxon>
        <taxon>Mollusca</taxon>
        <taxon>Bivalvia</taxon>
        <taxon>Autobranchia</taxon>
        <taxon>Pteriomorphia</taxon>
        <taxon>Arcoida</taxon>
        <taxon>Arcoidea</taxon>
        <taxon>Arcidae</taxon>
        <taxon>Tegillarca</taxon>
    </lineage>
</organism>
<evidence type="ECO:0000313" key="2">
    <source>
        <dbReference type="Proteomes" id="UP001217089"/>
    </source>
</evidence>
<comment type="caution">
    <text evidence="1">The sequence shown here is derived from an EMBL/GenBank/DDBJ whole genome shotgun (WGS) entry which is preliminary data.</text>
</comment>
<protein>
    <submittedName>
        <fullName evidence="1">Uncharacterized protein</fullName>
    </submittedName>
</protein>
<dbReference type="PANTHER" id="PTHR14305">
    <property type="entry name" value="E3 UBIQUITIN-PROTEIN LIGASE CCNB1IP1"/>
    <property type="match status" value="1"/>
</dbReference>
<proteinExistence type="predicted"/>
<keyword evidence="2" id="KW-1185">Reference proteome</keyword>
<gene>
    <name evidence="1" type="ORF">KUTeg_022562</name>
</gene>
<name>A0ABQ9E6J9_TEGGR</name>
<dbReference type="InterPro" id="IPR042448">
    <property type="entry name" value="CCNB1IP1"/>
</dbReference>
<reference evidence="1 2" key="1">
    <citation type="submission" date="2022-12" db="EMBL/GenBank/DDBJ databases">
        <title>Chromosome-level genome of Tegillarca granosa.</title>
        <authorList>
            <person name="Kim J."/>
        </authorList>
    </citation>
    <scope>NUCLEOTIDE SEQUENCE [LARGE SCALE GENOMIC DNA]</scope>
    <source>
        <strain evidence="1">Teg-2019</strain>
        <tissue evidence="1">Adductor muscle</tissue>
    </source>
</reference>
<dbReference type="Proteomes" id="UP001217089">
    <property type="component" value="Unassembled WGS sequence"/>
</dbReference>
<accession>A0ABQ9E6J9</accession>
<sequence>METKEKKTNEISDKLMERSRQYQKLQSMYDAMRRKCITTSTFDGSEDGGTSNNALKNVQNFSLSLSSGEDFLRKTNKMQHHHHPSSRLSSPPEAACWANPEYKHSFSFVFTFHTFIPVSTVTRVCDSRGFSFKLVNLKYTKAQNKILMHLLNYSCFNVNVYSKGSYNTGFAKSLEDTDLV</sequence>
<evidence type="ECO:0000313" key="1">
    <source>
        <dbReference type="EMBL" id="KAJ8301043.1"/>
    </source>
</evidence>